<dbReference type="AlphaFoldDB" id="A0A4R4W5K9"/>
<reference evidence="1 2" key="1">
    <citation type="submission" date="2019-03" db="EMBL/GenBank/DDBJ databases">
        <title>Draft genome sequences of novel Actinobacteria.</title>
        <authorList>
            <person name="Sahin N."/>
            <person name="Ay H."/>
            <person name="Saygin H."/>
        </authorList>
    </citation>
    <scope>NUCLEOTIDE SEQUENCE [LARGE SCALE GENOMIC DNA]</scope>
    <source>
        <strain evidence="1 2">KC712</strain>
    </source>
</reference>
<dbReference type="EMBL" id="SMKP01000220">
    <property type="protein sequence ID" value="TDD11303.1"/>
    <property type="molecule type" value="Genomic_DNA"/>
</dbReference>
<sequence>MSDTRTAHPDTMSSRPDLPTLLLRMSLACPYSGCGGDSIVATTADGGEIPVYIAEEHVISASVGEDDAECEGFACSDCGRTVSLPPGYTFQRP</sequence>
<name>A0A4R4W5K9_9ACTN</name>
<dbReference type="RefSeq" id="WP_132517855.1">
    <property type="nucleotide sequence ID" value="NZ_SMKP01000220.1"/>
</dbReference>
<dbReference type="OrthoDB" id="9802811at2"/>
<protein>
    <submittedName>
        <fullName evidence="1">Uncharacterized protein</fullName>
    </submittedName>
</protein>
<evidence type="ECO:0000313" key="2">
    <source>
        <dbReference type="Proteomes" id="UP000294543"/>
    </source>
</evidence>
<dbReference type="Proteomes" id="UP000294543">
    <property type="component" value="Unassembled WGS sequence"/>
</dbReference>
<proteinExistence type="predicted"/>
<evidence type="ECO:0000313" key="1">
    <source>
        <dbReference type="EMBL" id="TDD11303.1"/>
    </source>
</evidence>
<keyword evidence="2" id="KW-1185">Reference proteome</keyword>
<accession>A0A4R4W5K9</accession>
<organism evidence="1 2">
    <name type="scientific">Nonomuraea diastatica</name>
    <dbReference type="NCBI Taxonomy" id="1848329"/>
    <lineage>
        <taxon>Bacteria</taxon>
        <taxon>Bacillati</taxon>
        <taxon>Actinomycetota</taxon>
        <taxon>Actinomycetes</taxon>
        <taxon>Streptosporangiales</taxon>
        <taxon>Streptosporangiaceae</taxon>
        <taxon>Nonomuraea</taxon>
    </lineage>
</organism>
<gene>
    <name evidence="1" type="ORF">E1294_45230</name>
</gene>
<comment type="caution">
    <text evidence="1">The sequence shown here is derived from an EMBL/GenBank/DDBJ whole genome shotgun (WGS) entry which is preliminary data.</text>
</comment>